<reference evidence="1 2" key="1">
    <citation type="submission" date="2021-06" db="EMBL/GenBank/DDBJ databases">
        <title>Bacillus sp. RD4P76, an endophyte from a halophyte.</title>
        <authorList>
            <person name="Sun J.-Q."/>
        </authorList>
    </citation>
    <scope>NUCLEOTIDE SEQUENCE [LARGE SCALE GENOMIC DNA]</scope>
    <source>
        <strain evidence="1 2">JCM 17098</strain>
    </source>
</reference>
<dbReference type="Proteomes" id="UP000790580">
    <property type="component" value="Unassembled WGS sequence"/>
</dbReference>
<dbReference type="Pfam" id="PF14035">
    <property type="entry name" value="YlzJ"/>
    <property type="match status" value="1"/>
</dbReference>
<comment type="caution">
    <text evidence="1">The sequence shown here is derived from an EMBL/GenBank/DDBJ whole genome shotgun (WGS) entry which is preliminary data.</text>
</comment>
<dbReference type="RefSeq" id="WP_088075637.1">
    <property type="nucleotide sequence ID" value="NZ_JAHQCR010000057.1"/>
</dbReference>
<name>A0ABS6K010_9BACI</name>
<dbReference type="InterPro" id="IPR025619">
    <property type="entry name" value="YlzJ"/>
</dbReference>
<proteinExistence type="predicted"/>
<accession>A0ABS6K010</accession>
<keyword evidence="2" id="KW-1185">Reference proteome</keyword>
<gene>
    <name evidence="1" type="ORF">KS407_14810</name>
</gene>
<protein>
    <submittedName>
        <fullName evidence="1">YlzJ-like family protein</fullName>
    </submittedName>
</protein>
<evidence type="ECO:0000313" key="2">
    <source>
        <dbReference type="Proteomes" id="UP000790580"/>
    </source>
</evidence>
<evidence type="ECO:0000313" key="1">
    <source>
        <dbReference type="EMBL" id="MBU9722685.1"/>
    </source>
</evidence>
<organism evidence="1 2">
    <name type="scientific">Evansella alkalicola</name>
    <dbReference type="NCBI Taxonomy" id="745819"/>
    <lineage>
        <taxon>Bacteria</taxon>
        <taxon>Bacillati</taxon>
        <taxon>Bacillota</taxon>
        <taxon>Bacilli</taxon>
        <taxon>Bacillales</taxon>
        <taxon>Bacillaceae</taxon>
        <taxon>Evansella</taxon>
    </lineage>
</organism>
<sequence>MILYTYQAQELIFPVQDTEYEGVEMVDIPGGQLQVQRQGEDNSYRVVRLLSTDPNLYLDERYQPGQPYFFDNR</sequence>
<dbReference type="EMBL" id="JAHQCR010000057">
    <property type="protein sequence ID" value="MBU9722685.1"/>
    <property type="molecule type" value="Genomic_DNA"/>
</dbReference>